<evidence type="ECO:0000256" key="1">
    <source>
        <dbReference type="ARBA" id="ARBA00004606"/>
    </source>
</evidence>
<dbReference type="Gramene" id="TVU50386">
    <property type="protein sequence ID" value="TVU50386"/>
    <property type="gene ID" value="EJB05_01756"/>
</dbReference>
<protein>
    <submittedName>
        <fullName evidence="6">Uncharacterized protein</fullName>
    </submittedName>
</protein>
<evidence type="ECO:0000313" key="6">
    <source>
        <dbReference type="EMBL" id="TVU50386.1"/>
    </source>
</evidence>
<dbReference type="SUPFAM" id="SSF51735">
    <property type="entry name" value="NAD(P)-binding Rossmann-fold domains"/>
    <property type="match status" value="1"/>
</dbReference>
<feature type="transmembrane region" description="Helical" evidence="5">
    <location>
        <begin position="101"/>
        <end position="121"/>
    </location>
</feature>
<sequence length="442" mass="49558">MNKIRHGQRQPCHRALQRSRAAFHVSVCSRYVSRRRSPPTCKLRGATHLKPRPRSARQERRTHPHSHRSAAACIVLLRLGLVCYRENKEEVKPAMDLVNGLLNWVGTPTMLVSLLLFYPPYYLFKTCYSFLSWIFPEDLARKVVLITGASSGIGEQLAYQYAMKGAALVLVARREGILRQVADKAFELGARDVIILPGDVANPDDCKRIVQTTISHYDRLDHLVCNAGIASVGAFEEIPDVTNYSSQLDVNFWGSVQTTFAALPHLKRSRGRIVVTASATGWNPVPRMSFYNAANAALINFFETLRTELGSEIGITIVTPGWIESEMSKGKFLKEHGQVEVDQEMRDAQIGLFPVEYAKNCAKAMVQAARQGEHYLTVPAWFRAMYLWRVFAPEVVEICYRLLYMHGRGASQTDAPSRAMAEAGGKKLLYPTSLRSGEIKSD</sequence>
<keyword evidence="3" id="KW-0560">Oxidoreductase</keyword>
<dbReference type="GO" id="GO:0005829">
    <property type="term" value="C:cytosol"/>
    <property type="evidence" value="ECO:0007669"/>
    <property type="project" value="TreeGrafter"/>
</dbReference>
<dbReference type="OrthoDB" id="47007at2759"/>
<gene>
    <name evidence="6" type="ORF">EJB05_01756</name>
</gene>
<evidence type="ECO:0000313" key="7">
    <source>
        <dbReference type="Proteomes" id="UP000324897"/>
    </source>
</evidence>
<keyword evidence="5" id="KW-1133">Transmembrane helix</keyword>
<dbReference type="InterPro" id="IPR002347">
    <property type="entry name" value="SDR_fam"/>
</dbReference>
<comment type="subcellular location">
    <subcellularLocation>
        <location evidence="1">Membrane</location>
        <topology evidence="1">Single-pass type II membrane protein</topology>
    </subcellularLocation>
</comment>
<dbReference type="Gene3D" id="3.40.50.720">
    <property type="entry name" value="NAD(P)-binding Rossmann-like Domain"/>
    <property type="match status" value="1"/>
</dbReference>
<name>A0A5J9WR14_9POAL</name>
<dbReference type="NCBIfam" id="NF004825">
    <property type="entry name" value="PRK06181.1"/>
    <property type="match status" value="1"/>
</dbReference>
<dbReference type="Proteomes" id="UP000324897">
    <property type="component" value="Chromosome 6"/>
</dbReference>
<proteinExistence type="inferred from homology"/>
<keyword evidence="7" id="KW-1185">Reference proteome</keyword>
<dbReference type="EMBL" id="RWGY01000002">
    <property type="protein sequence ID" value="TVU50386.1"/>
    <property type="molecule type" value="Genomic_DNA"/>
</dbReference>
<feature type="region of interest" description="Disordered" evidence="4">
    <location>
        <begin position="37"/>
        <end position="66"/>
    </location>
</feature>
<accession>A0A5J9WR14</accession>
<dbReference type="PRINTS" id="PR00081">
    <property type="entry name" value="GDHRDH"/>
</dbReference>
<evidence type="ECO:0000256" key="4">
    <source>
        <dbReference type="SAM" id="MobiDB-lite"/>
    </source>
</evidence>
<evidence type="ECO:0000256" key="3">
    <source>
        <dbReference type="ARBA" id="ARBA00023002"/>
    </source>
</evidence>
<dbReference type="Pfam" id="PF00106">
    <property type="entry name" value="adh_short"/>
    <property type="match status" value="1"/>
</dbReference>
<evidence type="ECO:0000256" key="5">
    <source>
        <dbReference type="SAM" id="Phobius"/>
    </source>
</evidence>
<evidence type="ECO:0000256" key="2">
    <source>
        <dbReference type="ARBA" id="ARBA00006484"/>
    </source>
</evidence>
<dbReference type="GO" id="GO:0016020">
    <property type="term" value="C:membrane"/>
    <property type="evidence" value="ECO:0007669"/>
    <property type="project" value="UniProtKB-SubCell"/>
</dbReference>
<dbReference type="InterPro" id="IPR036291">
    <property type="entry name" value="NAD(P)-bd_dom_sf"/>
</dbReference>
<dbReference type="PANTHER" id="PTHR43391:SF54">
    <property type="entry name" value="OS12G0464400 PROTEIN"/>
    <property type="match status" value="1"/>
</dbReference>
<dbReference type="PANTHER" id="PTHR43391">
    <property type="entry name" value="RETINOL DEHYDROGENASE-RELATED"/>
    <property type="match status" value="1"/>
</dbReference>
<feature type="non-terminal residue" evidence="6">
    <location>
        <position position="1"/>
    </location>
</feature>
<organism evidence="6 7">
    <name type="scientific">Eragrostis curvula</name>
    <name type="common">weeping love grass</name>
    <dbReference type="NCBI Taxonomy" id="38414"/>
    <lineage>
        <taxon>Eukaryota</taxon>
        <taxon>Viridiplantae</taxon>
        <taxon>Streptophyta</taxon>
        <taxon>Embryophyta</taxon>
        <taxon>Tracheophyta</taxon>
        <taxon>Spermatophyta</taxon>
        <taxon>Magnoliopsida</taxon>
        <taxon>Liliopsida</taxon>
        <taxon>Poales</taxon>
        <taxon>Poaceae</taxon>
        <taxon>PACMAD clade</taxon>
        <taxon>Chloridoideae</taxon>
        <taxon>Eragrostideae</taxon>
        <taxon>Eragrostidinae</taxon>
        <taxon>Eragrostis</taxon>
    </lineage>
</organism>
<comment type="caution">
    <text evidence="6">The sequence shown here is derived from an EMBL/GenBank/DDBJ whole genome shotgun (WGS) entry which is preliminary data.</text>
</comment>
<feature type="compositionally biased region" description="Basic residues" evidence="4">
    <location>
        <begin position="45"/>
        <end position="55"/>
    </location>
</feature>
<keyword evidence="5" id="KW-0472">Membrane</keyword>
<dbReference type="GO" id="GO:0016491">
    <property type="term" value="F:oxidoreductase activity"/>
    <property type="evidence" value="ECO:0007669"/>
    <property type="project" value="UniProtKB-KW"/>
</dbReference>
<comment type="similarity">
    <text evidence="2">Belongs to the short-chain dehydrogenases/reductases (SDR) family.</text>
</comment>
<keyword evidence="5" id="KW-0812">Transmembrane</keyword>
<dbReference type="AlphaFoldDB" id="A0A5J9WR14"/>
<reference evidence="6 7" key="1">
    <citation type="journal article" date="2019" name="Sci. Rep.">
        <title>A high-quality genome of Eragrostis curvula grass provides insights into Poaceae evolution and supports new strategies to enhance forage quality.</title>
        <authorList>
            <person name="Carballo J."/>
            <person name="Santos B.A.C.M."/>
            <person name="Zappacosta D."/>
            <person name="Garbus I."/>
            <person name="Selva J.P."/>
            <person name="Gallo C.A."/>
            <person name="Diaz A."/>
            <person name="Albertini E."/>
            <person name="Caccamo M."/>
            <person name="Echenique V."/>
        </authorList>
    </citation>
    <scope>NUCLEOTIDE SEQUENCE [LARGE SCALE GENOMIC DNA]</scope>
    <source>
        <strain evidence="7">cv. Victoria</strain>
        <tissue evidence="6">Leaf</tissue>
    </source>
</reference>